<dbReference type="HAMAP" id="MF_00530">
    <property type="entry name" value="ATP_synth_epsil_bac"/>
    <property type="match status" value="1"/>
</dbReference>
<evidence type="ECO:0000256" key="1">
    <source>
        <dbReference type="ARBA" id="ARBA00004202"/>
    </source>
</evidence>
<proteinExistence type="inferred from homology"/>
<keyword evidence="4 8" id="KW-0406">Ion transport</keyword>
<protein>
    <recommendedName>
        <fullName evidence="8">ATP synthase epsilon chain</fullName>
    </recommendedName>
    <alternativeName>
        <fullName evidence="8">ATP synthase F1 sector epsilon subunit</fullName>
    </alternativeName>
    <alternativeName>
        <fullName evidence="8">F-ATPase epsilon subunit</fullName>
    </alternativeName>
</protein>
<comment type="similarity">
    <text evidence="2 8 9">Belongs to the ATPase epsilon chain family.</text>
</comment>
<evidence type="ECO:0000256" key="3">
    <source>
        <dbReference type="ARBA" id="ARBA00022448"/>
    </source>
</evidence>
<dbReference type="AlphaFoldDB" id="A0A554JAW5"/>
<accession>A0A554JAW5</accession>
<dbReference type="PANTHER" id="PTHR13822:SF10">
    <property type="entry name" value="ATP SYNTHASE EPSILON CHAIN, CHLOROPLASTIC"/>
    <property type="match status" value="1"/>
</dbReference>
<comment type="function">
    <text evidence="8">Produces ATP from ADP in the presence of a proton gradient across the membrane.</text>
</comment>
<dbReference type="GO" id="GO:0046933">
    <property type="term" value="F:proton-transporting ATP synthase activity, rotational mechanism"/>
    <property type="evidence" value="ECO:0007669"/>
    <property type="project" value="UniProtKB-UniRule"/>
</dbReference>
<comment type="subcellular location">
    <subcellularLocation>
        <location evidence="1 8">Cell membrane</location>
        <topology evidence="1 8">Peripheral membrane protein</topology>
    </subcellularLocation>
</comment>
<dbReference type="InterPro" id="IPR036794">
    <property type="entry name" value="ATP_F1_dsu/esu_C_sf"/>
</dbReference>
<dbReference type="InterPro" id="IPR020546">
    <property type="entry name" value="ATP_synth_F1_dsu/esu_N"/>
</dbReference>
<evidence type="ECO:0000256" key="8">
    <source>
        <dbReference type="HAMAP-Rule" id="MF_00530"/>
    </source>
</evidence>
<evidence type="ECO:0000259" key="12">
    <source>
        <dbReference type="Pfam" id="PF02823"/>
    </source>
</evidence>
<reference evidence="13 14" key="1">
    <citation type="submission" date="2017-07" db="EMBL/GenBank/DDBJ databases">
        <title>Mechanisms for carbon and nitrogen cycling indicate functional differentiation within the Candidate Phyla Radiation.</title>
        <authorList>
            <person name="Danczak R.E."/>
            <person name="Johnston M.D."/>
            <person name="Kenah C."/>
            <person name="Slattery M."/>
            <person name="Wrighton K.C."/>
            <person name="Wilkins M.J."/>
        </authorList>
    </citation>
    <scope>NUCLEOTIDE SEQUENCE [LARGE SCALE GENOMIC DNA]</scope>
    <source>
        <strain evidence="13">Gr01-1014_77</strain>
    </source>
</reference>
<keyword evidence="10" id="KW-0175">Coiled coil</keyword>
<dbReference type="Proteomes" id="UP000319613">
    <property type="component" value="Unassembled WGS sequence"/>
</dbReference>
<keyword evidence="6 8" id="KW-0139">CF(1)</keyword>
<dbReference type="GO" id="GO:0045259">
    <property type="term" value="C:proton-transporting ATP synthase complex"/>
    <property type="evidence" value="ECO:0007669"/>
    <property type="project" value="UniProtKB-KW"/>
</dbReference>
<dbReference type="InterPro" id="IPR020547">
    <property type="entry name" value="ATP_synth_F1_esu_C"/>
</dbReference>
<dbReference type="PANTHER" id="PTHR13822">
    <property type="entry name" value="ATP SYNTHASE DELTA/EPSILON CHAIN"/>
    <property type="match status" value="1"/>
</dbReference>
<organism evidence="13 14">
    <name type="scientific">Candidatus Doudnabacteria bacterium Gr01-1014_77</name>
    <dbReference type="NCBI Taxonomy" id="2017133"/>
    <lineage>
        <taxon>Bacteria</taxon>
        <taxon>Candidatus Doudnaibacteriota</taxon>
    </lineage>
</organism>
<evidence type="ECO:0000256" key="6">
    <source>
        <dbReference type="ARBA" id="ARBA00023196"/>
    </source>
</evidence>
<dbReference type="Gene3D" id="1.20.5.440">
    <property type="entry name" value="ATP synthase delta/epsilon subunit, C-terminal domain"/>
    <property type="match status" value="1"/>
</dbReference>
<dbReference type="NCBIfam" id="TIGR01216">
    <property type="entry name" value="ATP_synt_epsi"/>
    <property type="match status" value="1"/>
</dbReference>
<keyword evidence="8" id="KW-1003">Cell membrane</keyword>
<comment type="subunit">
    <text evidence="8 9">F-type ATPases have 2 components, CF(1) - the catalytic core - and CF(0) - the membrane proton channel. CF(1) has five subunits: alpha(3), beta(3), gamma(1), delta(1), epsilon(1). CF(0) has three main subunits: a, b and c.</text>
</comment>
<evidence type="ECO:0000256" key="7">
    <source>
        <dbReference type="ARBA" id="ARBA00023310"/>
    </source>
</evidence>
<dbReference type="InterPro" id="IPR036771">
    <property type="entry name" value="ATPsynth_dsu/esu_N"/>
</dbReference>
<dbReference type="CDD" id="cd12152">
    <property type="entry name" value="F1-ATPase_delta"/>
    <property type="match status" value="1"/>
</dbReference>
<dbReference type="Pfam" id="PF00401">
    <property type="entry name" value="ATP-synt_DE"/>
    <property type="match status" value="1"/>
</dbReference>
<dbReference type="SUPFAM" id="SSF46604">
    <property type="entry name" value="Epsilon subunit of F1F0-ATP synthase C-terminal domain"/>
    <property type="match status" value="1"/>
</dbReference>
<feature type="domain" description="ATP synthase epsilon subunit C-terminal" evidence="11">
    <location>
        <begin position="86"/>
        <end position="133"/>
    </location>
</feature>
<feature type="domain" description="ATP synthase F1 complex delta/epsilon subunit N-terminal" evidence="12">
    <location>
        <begin position="3"/>
        <end position="82"/>
    </location>
</feature>
<evidence type="ECO:0000256" key="5">
    <source>
        <dbReference type="ARBA" id="ARBA00023136"/>
    </source>
</evidence>
<evidence type="ECO:0000256" key="2">
    <source>
        <dbReference type="ARBA" id="ARBA00005712"/>
    </source>
</evidence>
<dbReference type="NCBIfam" id="NF001846">
    <property type="entry name" value="PRK00571.1-3"/>
    <property type="match status" value="1"/>
</dbReference>
<dbReference type="NCBIfam" id="NF009980">
    <property type="entry name" value="PRK13446.1"/>
    <property type="match status" value="1"/>
</dbReference>
<keyword evidence="7 8" id="KW-0066">ATP synthesis</keyword>
<evidence type="ECO:0000256" key="4">
    <source>
        <dbReference type="ARBA" id="ARBA00023065"/>
    </source>
</evidence>
<name>A0A554JAW5_9BACT</name>
<evidence type="ECO:0000313" key="13">
    <source>
        <dbReference type="EMBL" id="TSC65486.1"/>
    </source>
</evidence>
<keyword evidence="5 8" id="KW-0472">Membrane</keyword>
<comment type="caution">
    <text evidence="13">The sequence shown here is derived from an EMBL/GenBank/DDBJ whole genome shotgun (WGS) entry which is preliminary data.</text>
</comment>
<gene>
    <name evidence="8" type="primary">atpC</name>
    <name evidence="13" type="ORF">G01um101477_459</name>
</gene>
<evidence type="ECO:0000256" key="10">
    <source>
        <dbReference type="SAM" id="Coils"/>
    </source>
</evidence>
<dbReference type="Pfam" id="PF02823">
    <property type="entry name" value="ATP-synt_DE_N"/>
    <property type="match status" value="1"/>
</dbReference>
<evidence type="ECO:0000313" key="14">
    <source>
        <dbReference type="Proteomes" id="UP000319613"/>
    </source>
</evidence>
<dbReference type="GO" id="GO:0005524">
    <property type="term" value="F:ATP binding"/>
    <property type="evidence" value="ECO:0007669"/>
    <property type="project" value="UniProtKB-UniRule"/>
</dbReference>
<dbReference type="InterPro" id="IPR001469">
    <property type="entry name" value="ATP_synth_F1_dsu/esu"/>
</dbReference>
<dbReference type="EMBL" id="VMFF01000043">
    <property type="protein sequence ID" value="TSC65486.1"/>
    <property type="molecule type" value="Genomic_DNA"/>
</dbReference>
<sequence>MKLKFQIVTPERVVFSKEVDSLTCPTEMGQITVLPNHIPLIASLMPGELVVRHQKDEEHIAVSGGFIEVRPGNDIVILADTAERSDEINAERAEQAKKRAEQAMQQASTLSKEEFAATEAALQRSLVRLKVAKKTHRGHHGSSDGILNQ</sequence>
<dbReference type="GO" id="GO:0005886">
    <property type="term" value="C:plasma membrane"/>
    <property type="evidence" value="ECO:0007669"/>
    <property type="project" value="UniProtKB-SubCell"/>
</dbReference>
<dbReference type="SUPFAM" id="SSF51344">
    <property type="entry name" value="Epsilon subunit of F1F0-ATP synthase N-terminal domain"/>
    <property type="match status" value="1"/>
</dbReference>
<dbReference type="Gene3D" id="2.60.15.10">
    <property type="entry name" value="F0F1 ATP synthase delta/epsilon subunit, N-terminal"/>
    <property type="match status" value="1"/>
</dbReference>
<evidence type="ECO:0000259" key="11">
    <source>
        <dbReference type="Pfam" id="PF00401"/>
    </source>
</evidence>
<keyword evidence="8" id="KW-0375">Hydrogen ion transport</keyword>
<feature type="coiled-coil region" evidence="10">
    <location>
        <begin position="83"/>
        <end position="113"/>
    </location>
</feature>
<keyword evidence="3 8" id="KW-0813">Transport</keyword>
<evidence type="ECO:0000256" key="9">
    <source>
        <dbReference type="RuleBase" id="RU003656"/>
    </source>
</evidence>